<dbReference type="Proteomes" id="UP000008311">
    <property type="component" value="Unassembled WGS sequence"/>
</dbReference>
<dbReference type="InParanoid" id="B9SNA4"/>
<evidence type="ECO:0000313" key="3">
    <source>
        <dbReference type="Proteomes" id="UP000008311"/>
    </source>
</evidence>
<keyword evidence="3" id="KW-1185">Reference proteome</keyword>
<evidence type="ECO:0000256" key="1">
    <source>
        <dbReference type="SAM" id="MobiDB-lite"/>
    </source>
</evidence>
<name>B9SNA4_RICCO</name>
<accession>B9SNA4</accession>
<sequence>MMSQHQAKRRQEFLGAYPSHHPLKDPPTAVVWFGAQEVIGEHIRTHTLQQSTNCTRLEHSLLQQTSGLHRVGHGGGTNNSSPRA</sequence>
<organism evidence="2 3">
    <name type="scientific">Ricinus communis</name>
    <name type="common">Castor bean</name>
    <dbReference type="NCBI Taxonomy" id="3988"/>
    <lineage>
        <taxon>Eukaryota</taxon>
        <taxon>Viridiplantae</taxon>
        <taxon>Streptophyta</taxon>
        <taxon>Embryophyta</taxon>
        <taxon>Tracheophyta</taxon>
        <taxon>Spermatophyta</taxon>
        <taxon>Magnoliopsida</taxon>
        <taxon>eudicotyledons</taxon>
        <taxon>Gunneridae</taxon>
        <taxon>Pentapetalae</taxon>
        <taxon>rosids</taxon>
        <taxon>fabids</taxon>
        <taxon>Malpighiales</taxon>
        <taxon>Euphorbiaceae</taxon>
        <taxon>Acalyphoideae</taxon>
        <taxon>Acalypheae</taxon>
        <taxon>Ricinus</taxon>
    </lineage>
</organism>
<dbReference type="AlphaFoldDB" id="B9SNA4"/>
<protein>
    <submittedName>
        <fullName evidence="2">Uncharacterized protein</fullName>
    </submittedName>
</protein>
<dbReference type="EMBL" id="EQ974044">
    <property type="protein sequence ID" value="EEF34871.1"/>
    <property type="molecule type" value="Genomic_DNA"/>
</dbReference>
<gene>
    <name evidence="2" type="ORF">RCOM_0174280</name>
</gene>
<proteinExistence type="predicted"/>
<reference evidence="3" key="1">
    <citation type="journal article" date="2010" name="Nat. Biotechnol.">
        <title>Draft genome sequence of the oilseed species Ricinus communis.</title>
        <authorList>
            <person name="Chan A.P."/>
            <person name="Crabtree J."/>
            <person name="Zhao Q."/>
            <person name="Lorenzi H."/>
            <person name="Orvis J."/>
            <person name="Puiu D."/>
            <person name="Melake-Berhan A."/>
            <person name="Jones K.M."/>
            <person name="Redman J."/>
            <person name="Chen G."/>
            <person name="Cahoon E.B."/>
            <person name="Gedil M."/>
            <person name="Stanke M."/>
            <person name="Haas B.J."/>
            <person name="Wortman J.R."/>
            <person name="Fraser-Liggett C.M."/>
            <person name="Ravel J."/>
            <person name="Rabinowicz P.D."/>
        </authorList>
    </citation>
    <scope>NUCLEOTIDE SEQUENCE [LARGE SCALE GENOMIC DNA]</scope>
    <source>
        <strain evidence="3">cv. Hale</strain>
    </source>
</reference>
<feature type="region of interest" description="Disordered" evidence="1">
    <location>
        <begin position="65"/>
        <end position="84"/>
    </location>
</feature>
<evidence type="ECO:0000313" key="2">
    <source>
        <dbReference type="EMBL" id="EEF34871.1"/>
    </source>
</evidence>